<keyword evidence="3" id="KW-1185">Reference proteome</keyword>
<accession>A0A165WVG9</accession>
<feature type="region of interest" description="Disordered" evidence="1">
    <location>
        <begin position="81"/>
        <end position="109"/>
    </location>
</feature>
<organism evidence="2 3">
    <name type="scientific">Sistotremastrum suecicum HHB10207 ss-3</name>
    <dbReference type="NCBI Taxonomy" id="1314776"/>
    <lineage>
        <taxon>Eukaryota</taxon>
        <taxon>Fungi</taxon>
        <taxon>Dikarya</taxon>
        <taxon>Basidiomycota</taxon>
        <taxon>Agaricomycotina</taxon>
        <taxon>Agaricomycetes</taxon>
        <taxon>Sistotremastrales</taxon>
        <taxon>Sistotremastraceae</taxon>
        <taxon>Sistotremastrum</taxon>
    </lineage>
</organism>
<proteinExistence type="predicted"/>
<name>A0A165WVG9_9AGAM</name>
<evidence type="ECO:0000313" key="2">
    <source>
        <dbReference type="EMBL" id="KZT31564.1"/>
    </source>
</evidence>
<sequence length="109" mass="11458">IARRIPEMIVVTIISQPLETDVQENLNATPPDRALIDLSTAVGAQMKHKASAGTLKTGSLGFGLPSSCWGFRRDDGETCQAGEYGGGKEGAGLELDVTGNPETATSWLL</sequence>
<reference evidence="2 3" key="1">
    <citation type="journal article" date="2016" name="Mol. Biol. Evol.">
        <title>Comparative Genomics of Early-Diverging Mushroom-Forming Fungi Provides Insights into the Origins of Lignocellulose Decay Capabilities.</title>
        <authorList>
            <person name="Nagy L.G."/>
            <person name="Riley R."/>
            <person name="Tritt A."/>
            <person name="Adam C."/>
            <person name="Daum C."/>
            <person name="Floudas D."/>
            <person name="Sun H."/>
            <person name="Yadav J.S."/>
            <person name="Pangilinan J."/>
            <person name="Larsson K.H."/>
            <person name="Matsuura K."/>
            <person name="Barry K."/>
            <person name="Labutti K."/>
            <person name="Kuo R."/>
            <person name="Ohm R.A."/>
            <person name="Bhattacharya S.S."/>
            <person name="Shirouzu T."/>
            <person name="Yoshinaga Y."/>
            <person name="Martin F.M."/>
            <person name="Grigoriev I.V."/>
            <person name="Hibbett D.S."/>
        </authorList>
    </citation>
    <scope>NUCLEOTIDE SEQUENCE [LARGE SCALE GENOMIC DNA]</scope>
    <source>
        <strain evidence="2 3">HHB10207 ss-3</strain>
    </source>
</reference>
<dbReference type="Proteomes" id="UP000076798">
    <property type="component" value="Unassembled WGS sequence"/>
</dbReference>
<dbReference type="EMBL" id="KV428530">
    <property type="protein sequence ID" value="KZT31564.1"/>
    <property type="molecule type" value="Genomic_DNA"/>
</dbReference>
<dbReference type="AlphaFoldDB" id="A0A165WVG9"/>
<evidence type="ECO:0000256" key="1">
    <source>
        <dbReference type="SAM" id="MobiDB-lite"/>
    </source>
</evidence>
<protein>
    <submittedName>
        <fullName evidence="2">Uncharacterized protein</fullName>
    </submittedName>
</protein>
<feature type="compositionally biased region" description="Polar residues" evidence="1">
    <location>
        <begin position="100"/>
        <end position="109"/>
    </location>
</feature>
<gene>
    <name evidence="2" type="ORF">SISSUDRAFT_1056422</name>
</gene>
<feature type="non-terminal residue" evidence="2">
    <location>
        <position position="109"/>
    </location>
</feature>
<evidence type="ECO:0000313" key="3">
    <source>
        <dbReference type="Proteomes" id="UP000076798"/>
    </source>
</evidence>
<feature type="non-terminal residue" evidence="2">
    <location>
        <position position="1"/>
    </location>
</feature>